<dbReference type="PROSITE" id="PS50893">
    <property type="entry name" value="ABC_TRANSPORTER_2"/>
    <property type="match status" value="1"/>
</dbReference>
<evidence type="ECO:0000256" key="5">
    <source>
        <dbReference type="ARBA" id="ARBA00022840"/>
    </source>
</evidence>
<dbReference type="SMART" id="SM00382">
    <property type="entry name" value="AAA"/>
    <property type="match status" value="1"/>
</dbReference>
<dbReference type="InterPro" id="IPR003593">
    <property type="entry name" value="AAA+_ATPase"/>
</dbReference>
<evidence type="ECO:0000256" key="7">
    <source>
        <dbReference type="ARBA" id="ARBA00023136"/>
    </source>
</evidence>
<dbReference type="PANTHER" id="PTHR42798:SF2">
    <property type="entry name" value="ABC TRANSPORTER ATP-BINDING PROTEIN MG467-RELATED"/>
    <property type="match status" value="1"/>
</dbReference>
<feature type="domain" description="ABC transporter" evidence="8">
    <location>
        <begin position="2"/>
        <end position="233"/>
    </location>
</feature>
<evidence type="ECO:0000256" key="1">
    <source>
        <dbReference type="ARBA" id="ARBA00005417"/>
    </source>
</evidence>
<dbReference type="EMBL" id="LQNU01000035">
    <property type="protein sequence ID" value="KZE83770.1"/>
    <property type="molecule type" value="Genomic_DNA"/>
</dbReference>
<evidence type="ECO:0000256" key="2">
    <source>
        <dbReference type="ARBA" id="ARBA00022448"/>
    </source>
</evidence>
<comment type="caution">
    <text evidence="9">The sequence shown here is derived from an EMBL/GenBank/DDBJ whole genome shotgun (WGS) entry which is preliminary data.</text>
</comment>
<keyword evidence="4" id="KW-0547">Nucleotide-binding</keyword>
<dbReference type="SUPFAM" id="SSF52540">
    <property type="entry name" value="P-loop containing nucleoside triphosphate hydrolases"/>
    <property type="match status" value="1"/>
</dbReference>
<dbReference type="InterPro" id="IPR017871">
    <property type="entry name" value="ABC_transporter-like_CS"/>
</dbReference>
<evidence type="ECO:0000256" key="4">
    <source>
        <dbReference type="ARBA" id="ARBA00022741"/>
    </source>
</evidence>
<dbReference type="GO" id="GO:0005524">
    <property type="term" value="F:ATP binding"/>
    <property type="evidence" value="ECO:0007669"/>
    <property type="project" value="UniProtKB-KW"/>
</dbReference>
<dbReference type="InterPro" id="IPR017911">
    <property type="entry name" value="MacB-like_ATP-bd"/>
</dbReference>
<dbReference type="FunFam" id="3.40.50.300:FF:000230">
    <property type="entry name" value="Lipoprotein-releasing system ATP-binding protein LolD"/>
    <property type="match status" value="1"/>
</dbReference>
<dbReference type="CDD" id="cd03255">
    <property type="entry name" value="ABC_MJ0796_LolCDE_FtsE"/>
    <property type="match status" value="1"/>
</dbReference>
<organism evidence="9 10">
    <name type="scientific">Myroides marinus</name>
    <dbReference type="NCBI Taxonomy" id="703342"/>
    <lineage>
        <taxon>Bacteria</taxon>
        <taxon>Pseudomonadati</taxon>
        <taxon>Bacteroidota</taxon>
        <taxon>Flavobacteriia</taxon>
        <taxon>Flavobacteriales</taxon>
        <taxon>Flavobacteriaceae</taxon>
        <taxon>Myroides</taxon>
    </lineage>
</organism>
<evidence type="ECO:0000256" key="3">
    <source>
        <dbReference type="ARBA" id="ARBA00022475"/>
    </source>
</evidence>
<reference evidence="9 10" key="1">
    <citation type="submission" date="2016-01" db="EMBL/GenBank/DDBJ databases">
        <title>Whole genome sequencing of Myroides marinus L41.</title>
        <authorList>
            <person name="Hong K.W."/>
        </authorList>
    </citation>
    <scope>NUCLEOTIDE SEQUENCE [LARGE SCALE GENOMIC DNA]</scope>
    <source>
        <strain evidence="9 10">L41</strain>
    </source>
</reference>
<dbReference type="Proteomes" id="UP000076630">
    <property type="component" value="Unassembled WGS sequence"/>
</dbReference>
<accession>A0A161SM87</accession>
<proteinExistence type="inferred from homology"/>
<dbReference type="AlphaFoldDB" id="A0A161SM87"/>
<evidence type="ECO:0000259" key="8">
    <source>
        <dbReference type="PROSITE" id="PS50893"/>
    </source>
</evidence>
<keyword evidence="5 9" id="KW-0067">ATP-binding</keyword>
<dbReference type="PROSITE" id="PS00211">
    <property type="entry name" value="ABC_TRANSPORTER_1"/>
    <property type="match status" value="1"/>
</dbReference>
<keyword evidence="10" id="KW-1185">Reference proteome</keyword>
<keyword evidence="7" id="KW-0472">Membrane</keyword>
<protein>
    <submittedName>
        <fullName evidence="9">Lipoprotein ABC transporter ATP-binding protein</fullName>
    </submittedName>
</protein>
<evidence type="ECO:0000256" key="6">
    <source>
        <dbReference type="ARBA" id="ARBA00022967"/>
    </source>
</evidence>
<dbReference type="RefSeq" id="WP_038986581.1">
    <property type="nucleotide sequence ID" value="NZ_JACAJU010000006.1"/>
</dbReference>
<keyword evidence="9" id="KW-0449">Lipoprotein</keyword>
<dbReference type="GO" id="GO:0016887">
    <property type="term" value="F:ATP hydrolysis activity"/>
    <property type="evidence" value="ECO:0007669"/>
    <property type="project" value="InterPro"/>
</dbReference>
<sequence>MIRATNIHKFYDKLEVLKGVDLHIKKGEIVSIVGASGAGKTTLLQILGTLDKPSEETNTTLAINGQDILSLKDKEISKFRNLNLGFIFQFHQLLPEFTALENVCIPALIANKDKKETEKEAIRLLEYLGLSHRIKHFPSELSGGEQQRVAVARALINKPQVIFADEPSGNLDTHSAENLHKLFFKLRDELGQTFVIVTHNEELANMADRKLIMVDGQIKQKQQANTNSEEPSI</sequence>
<dbReference type="Gene3D" id="3.40.50.300">
    <property type="entry name" value="P-loop containing nucleotide triphosphate hydrolases"/>
    <property type="match status" value="1"/>
</dbReference>
<dbReference type="InterPro" id="IPR027417">
    <property type="entry name" value="P-loop_NTPase"/>
</dbReference>
<dbReference type="Pfam" id="PF00005">
    <property type="entry name" value="ABC_tran"/>
    <property type="match status" value="1"/>
</dbReference>
<comment type="similarity">
    <text evidence="1">Belongs to the ABC transporter superfamily.</text>
</comment>
<dbReference type="PANTHER" id="PTHR42798">
    <property type="entry name" value="LIPOPROTEIN-RELEASING SYSTEM ATP-BINDING PROTEIN LOLD"/>
    <property type="match status" value="1"/>
</dbReference>
<dbReference type="GO" id="GO:0044874">
    <property type="term" value="P:lipoprotein localization to outer membrane"/>
    <property type="evidence" value="ECO:0007669"/>
    <property type="project" value="UniProtKB-ARBA"/>
</dbReference>
<dbReference type="GO" id="GO:0089705">
    <property type="term" value="P:protein localization to outer membrane"/>
    <property type="evidence" value="ECO:0007669"/>
    <property type="project" value="UniProtKB-ARBA"/>
</dbReference>
<keyword evidence="6" id="KW-1278">Translocase</keyword>
<evidence type="ECO:0000313" key="9">
    <source>
        <dbReference type="EMBL" id="KZE83770.1"/>
    </source>
</evidence>
<keyword evidence="2" id="KW-0813">Transport</keyword>
<dbReference type="InterPro" id="IPR003439">
    <property type="entry name" value="ABC_transporter-like_ATP-bd"/>
</dbReference>
<name>A0A161SM87_9FLAO</name>
<keyword evidence="3" id="KW-1003">Cell membrane</keyword>
<evidence type="ECO:0000313" key="10">
    <source>
        <dbReference type="Proteomes" id="UP000076630"/>
    </source>
</evidence>
<dbReference type="OrthoDB" id="9802264at2"/>
<gene>
    <name evidence="9" type="ORF">AV926_03650</name>
</gene>